<dbReference type="GO" id="GO:0005737">
    <property type="term" value="C:cytoplasm"/>
    <property type="evidence" value="ECO:0007669"/>
    <property type="project" value="UniProtKB-ARBA"/>
</dbReference>
<keyword evidence="3" id="KW-0560">Oxidoreductase</keyword>
<keyword evidence="8" id="KW-0285">Flavoprotein</keyword>
<feature type="binding site" evidence="8">
    <location>
        <begin position="290"/>
        <end position="294"/>
    </location>
    <ligand>
        <name>FMN</name>
        <dbReference type="ChEBI" id="CHEBI:58210"/>
    </ligand>
</feature>
<dbReference type="PROSITE" id="PS00557">
    <property type="entry name" value="FMN_HYDROXY_ACID_DH_1"/>
    <property type="match status" value="1"/>
</dbReference>
<evidence type="ECO:0000313" key="11">
    <source>
        <dbReference type="Proteomes" id="UP000251714"/>
    </source>
</evidence>
<feature type="binding site" evidence="8">
    <location>
        <position position="235"/>
    </location>
    <ligand>
        <name>FMN</name>
        <dbReference type="ChEBI" id="CHEBI:58210"/>
    </ligand>
</feature>
<evidence type="ECO:0000256" key="2">
    <source>
        <dbReference type="ARBA" id="ARBA00004685"/>
    </source>
</evidence>
<keyword evidence="8" id="KW-0288">FMN</keyword>
<protein>
    <recommendedName>
        <fullName evidence="5">Oxidase FUB9</fullName>
    </recommendedName>
    <alternativeName>
        <fullName evidence="6">Fusaric acid biosynthesis protein 9</fullName>
    </alternativeName>
</protein>
<evidence type="ECO:0000313" key="10">
    <source>
        <dbReference type="EMBL" id="RBA11014.1"/>
    </source>
</evidence>
<accession>A0A365MR42</accession>
<feature type="active site" description="Proton acceptor" evidence="7">
    <location>
        <position position="259"/>
    </location>
</feature>
<evidence type="ECO:0000256" key="5">
    <source>
        <dbReference type="ARBA" id="ARBA00073420"/>
    </source>
</evidence>
<dbReference type="InterPro" id="IPR013785">
    <property type="entry name" value="Aldolase_TIM"/>
</dbReference>
<evidence type="ECO:0000256" key="4">
    <source>
        <dbReference type="ARBA" id="ARBA00024042"/>
    </source>
</evidence>
<dbReference type="AlphaFoldDB" id="A0A365MR42"/>
<dbReference type="SUPFAM" id="SSF51395">
    <property type="entry name" value="FMN-linked oxidoreductases"/>
    <property type="match status" value="1"/>
</dbReference>
<dbReference type="PIRSF" id="PIRSF000138">
    <property type="entry name" value="Al-hdrx_acd_dh"/>
    <property type="match status" value="1"/>
</dbReference>
<dbReference type="GO" id="GO:0010181">
    <property type="term" value="F:FMN binding"/>
    <property type="evidence" value="ECO:0007669"/>
    <property type="project" value="InterPro"/>
</dbReference>
<feature type="binding site" evidence="8">
    <location>
        <position position="262"/>
    </location>
    <ligand>
        <name>glyoxylate</name>
        <dbReference type="ChEBI" id="CHEBI:36655"/>
    </ligand>
</feature>
<dbReference type="GO" id="GO:0016491">
    <property type="term" value="F:oxidoreductase activity"/>
    <property type="evidence" value="ECO:0007669"/>
    <property type="project" value="UniProtKB-KW"/>
</dbReference>
<feature type="binding site" evidence="8">
    <location>
        <position position="259"/>
    </location>
    <ligand>
        <name>glyoxylate</name>
        <dbReference type="ChEBI" id="CHEBI:36655"/>
    </ligand>
</feature>
<dbReference type="Proteomes" id="UP000251714">
    <property type="component" value="Unassembled WGS sequence"/>
</dbReference>
<proteinExistence type="inferred from homology"/>
<feature type="binding site" evidence="8">
    <location>
        <begin position="313"/>
        <end position="314"/>
    </location>
    <ligand>
        <name>FMN</name>
        <dbReference type="ChEBI" id="CHEBI:58210"/>
    </ligand>
</feature>
<dbReference type="CDD" id="cd02809">
    <property type="entry name" value="alpha_hydroxyacid_oxid_FMN"/>
    <property type="match status" value="1"/>
</dbReference>
<dbReference type="InterPro" id="IPR012133">
    <property type="entry name" value="Alpha-hydoxy_acid_DH_FMN"/>
</dbReference>
<comment type="cofactor">
    <cofactor evidence="1">
        <name>FMN</name>
        <dbReference type="ChEBI" id="CHEBI:58210"/>
    </cofactor>
</comment>
<feature type="domain" description="FMN hydroxy acid dehydrogenase" evidence="9">
    <location>
        <begin position="7"/>
        <end position="364"/>
    </location>
</feature>
<feature type="binding site" evidence="8">
    <location>
        <position position="33"/>
    </location>
    <ligand>
        <name>glyoxylate</name>
        <dbReference type="ChEBI" id="CHEBI:36655"/>
    </ligand>
</feature>
<dbReference type="PROSITE" id="PS51349">
    <property type="entry name" value="FMN_HYDROXY_ACID_DH_2"/>
    <property type="match status" value="1"/>
</dbReference>
<organism evidence="10 11">
    <name type="scientific">Gibberella intermedia</name>
    <name type="common">Bulb rot disease fungus</name>
    <name type="synonym">Fusarium proliferatum</name>
    <dbReference type="NCBI Taxonomy" id="948311"/>
    <lineage>
        <taxon>Eukaryota</taxon>
        <taxon>Fungi</taxon>
        <taxon>Dikarya</taxon>
        <taxon>Ascomycota</taxon>
        <taxon>Pezizomycotina</taxon>
        <taxon>Sordariomycetes</taxon>
        <taxon>Hypocreomycetidae</taxon>
        <taxon>Hypocreales</taxon>
        <taxon>Nectriaceae</taxon>
        <taxon>Fusarium</taxon>
        <taxon>Fusarium fujikuroi species complex</taxon>
    </lineage>
</organism>
<dbReference type="PANTHER" id="PTHR10578:SF149">
    <property type="entry name" value="2-HYDROXYACID OXIDASE 2"/>
    <property type="match status" value="1"/>
</dbReference>
<comment type="pathway">
    <text evidence="2">Mycotoxin biosynthesis.</text>
</comment>
<feature type="binding site" evidence="8">
    <location>
        <position position="137"/>
    </location>
    <ligand>
        <name>FMN</name>
        <dbReference type="ChEBI" id="CHEBI:58210"/>
    </ligand>
</feature>
<feature type="binding site" evidence="8">
    <location>
        <position position="257"/>
    </location>
    <ligand>
        <name>FMN</name>
        <dbReference type="ChEBI" id="CHEBI:58210"/>
    </ligand>
</feature>
<gene>
    <name evidence="10" type="ORF">FPRO05_14309</name>
</gene>
<feature type="binding site" evidence="8">
    <location>
        <position position="115"/>
    </location>
    <ligand>
        <name>FMN</name>
        <dbReference type="ChEBI" id="CHEBI:58210"/>
    </ligand>
</feature>
<name>A0A365MR42_GIBIN</name>
<reference evidence="10 11" key="1">
    <citation type="submission" date="2017-12" db="EMBL/GenBank/DDBJ databases">
        <title>Genome sequence of the mycotoxigenic crop pathogen Fusarium proliferatum, strain ITEM 2341 from Date Palm.</title>
        <authorList>
            <person name="Almiman B.F."/>
            <person name="Shittu T.A."/>
            <person name="Muthumeenakshi S."/>
            <person name="Baroncelli R."/>
            <person name="Sreenivasaprasada S."/>
        </authorList>
    </citation>
    <scope>NUCLEOTIDE SEQUENCE [LARGE SCALE GENOMIC DNA]</scope>
    <source>
        <strain evidence="10 11">ITEM 2341</strain>
    </source>
</reference>
<feature type="binding site" evidence="8">
    <location>
        <position position="174"/>
    </location>
    <ligand>
        <name>glyoxylate</name>
        <dbReference type="ChEBI" id="CHEBI:36655"/>
    </ligand>
</feature>
<feature type="binding site" evidence="8">
    <location>
        <position position="165"/>
    </location>
    <ligand>
        <name>FMN</name>
        <dbReference type="ChEBI" id="CHEBI:58210"/>
    </ligand>
</feature>
<dbReference type="FunFam" id="3.20.20.70:FF:000056">
    <property type="entry name" value="hydroxyacid oxidase 2"/>
    <property type="match status" value="1"/>
</dbReference>
<dbReference type="EMBL" id="PKMI01000055">
    <property type="protein sequence ID" value="RBA11014.1"/>
    <property type="molecule type" value="Genomic_DNA"/>
</dbReference>
<comment type="caution">
    <text evidence="10">The sequence shown here is derived from an EMBL/GenBank/DDBJ whole genome shotgun (WGS) entry which is preliminary data.</text>
</comment>
<dbReference type="Gene3D" id="3.20.20.70">
    <property type="entry name" value="Aldolase class I"/>
    <property type="match status" value="1"/>
</dbReference>
<dbReference type="InterPro" id="IPR037396">
    <property type="entry name" value="FMN_HAD"/>
</dbReference>
<dbReference type="InterPro" id="IPR000262">
    <property type="entry name" value="FMN-dep_DH"/>
</dbReference>
<dbReference type="InterPro" id="IPR008259">
    <property type="entry name" value="FMN_hydac_DH_AS"/>
</dbReference>
<dbReference type="Pfam" id="PF01070">
    <property type="entry name" value="FMN_dh"/>
    <property type="match status" value="1"/>
</dbReference>
<dbReference type="PANTHER" id="PTHR10578">
    <property type="entry name" value="S -2-HYDROXY-ACID OXIDASE-RELATED"/>
    <property type="match status" value="1"/>
</dbReference>
<evidence type="ECO:0000256" key="3">
    <source>
        <dbReference type="ARBA" id="ARBA00023002"/>
    </source>
</evidence>
<comment type="similarity">
    <text evidence="4">Belongs to the FMN-dependent alpha-hydroxy acid dehydrogenase family.</text>
</comment>
<evidence type="ECO:0000256" key="7">
    <source>
        <dbReference type="PIRSR" id="PIRSR000138-1"/>
    </source>
</evidence>
<evidence type="ECO:0000256" key="6">
    <source>
        <dbReference type="ARBA" id="ARBA00083297"/>
    </source>
</evidence>
<evidence type="ECO:0000259" key="9">
    <source>
        <dbReference type="PROSITE" id="PS51349"/>
    </source>
</evidence>
<evidence type="ECO:0000256" key="1">
    <source>
        <dbReference type="ARBA" id="ARBA00001917"/>
    </source>
</evidence>
<feature type="binding site" evidence="8">
    <location>
        <begin position="86"/>
        <end position="88"/>
    </location>
    <ligand>
        <name>FMN</name>
        <dbReference type="ChEBI" id="CHEBI:58210"/>
    </ligand>
</feature>
<evidence type="ECO:0000256" key="8">
    <source>
        <dbReference type="PIRSR" id="PIRSR000138-2"/>
    </source>
</evidence>
<sequence>MANRARTYDEQVHSLKDLQRLGSEKLVKSTREYYNEGAMDLITLHENETAYDRYRIRPRVLRDISKLDTSTTIFGTKVSFPFGFSPTAMQQLAHPDGEVGTSKATAAFQVPMGLSNYATMDLEQVAAHGKGNPYIMQMSLLKNKEAMIKLMKRAEKAGFKALFVTLDVPYLGRRLNEFRNKFGVPRGMEYPNLFPGVDVTRLEDGDEAMAYDSALEWPDLMPFFRKHTKLEIWGKGIYTAEDAEMAIKCGLDGIVVSNHGGRQLDGVPASIDVLREVVPIAKGHIPIAVDGGIRRGTDIFKALALGADFCFAGRPAIWGLAYDGQNGVELALKLLYDEFKTAMALAGCKNVNEITKDYLSLLQPNGVLAKL</sequence>